<keyword evidence="12" id="KW-1185">Reference proteome</keyword>
<dbReference type="SMART" id="SM01288">
    <property type="entry name" value="FISNA"/>
    <property type="match status" value="1"/>
</dbReference>
<dbReference type="InterPro" id="IPR043136">
    <property type="entry name" value="B30.2/SPRY_sf"/>
</dbReference>
<evidence type="ECO:0000256" key="4">
    <source>
        <dbReference type="ARBA" id="ARBA00022737"/>
    </source>
</evidence>
<evidence type="ECO:0000256" key="3">
    <source>
        <dbReference type="ARBA" id="ARBA00022614"/>
    </source>
</evidence>
<dbReference type="RefSeq" id="XP_019216074.1">
    <property type="nucleotide sequence ID" value="XM_019360529.2"/>
</dbReference>
<dbReference type="Gene3D" id="3.80.10.10">
    <property type="entry name" value="Ribonuclease Inhibitor"/>
    <property type="match status" value="1"/>
</dbReference>
<evidence type="ECO:0000256" key="7">
    <source>
        <dbReference type="SAM" id="MobiDB-lite"/>
    </source>
</evidence>
<feature type="compositionally biased region" description="Basic and acidic residues" evidence="7">
    <location>
        <begin position="102"/>
        <end position="208"/>
    </location>
</feature>
<dbReference type="InterPro" id="IPR027417">
    <property type="entry name" value="P-loop_NTPase"/>
</dbReference>
<evidence type="ECO:0000256" key="1">
    <source>
        <dbReference type="ARBA" id="ARBA00004496"/>
    </source>
</evidence>
<evidence type="ECO:0000259" key="10">
    <source>
        <dbReference type="PROSITE" id="PS50837"/>
    </source>
</evidence>
<dbReference type="InterPro" id="IPR029495">
    <property type="entry name" value="NACHT-assoc"/>
</dbReference>
<dbReference type="HOGENOM" id="CLU_002274_0_0_1"/>
<dbReference type="Gene3D" id="2.60.120.920">
    <property type="match status" value="1"/>
</dbReference>
<dbReference type="GO" id="GO:0005737">
    <property type="term" value="C:cytoplasm"/>
    <property type="evidence" value="ECO:0007669"/>
    <property type="project" value="UniProtKB-SubCell"/>
</dbReference>
<keyword evidence="3" id="KW-0433">Leucine-rich repeat</keyword>
<dbReference type="RefSeq" id="XP_019216072.1">
    <property type="nucleotide sequence ID" value="XM_019360527.2"/>
</dbReference>
<feature type="region of interest" description="Disordered" evidence="7">
    <location>
        <begin position="86"/>
        <end position="251"/>
    </location>
</feature>
<feature type="domain" description="B30.2/SPRY" evidence="8">
    <location>
        <begin position="981"/>
        <end position="1178"/>
    </location>
</feature>
<dbReference type="GO" id="GO:0005524">
    <property type="term" value="F:ATP binding"/>
    <property type="evidence" value="ECO:0007669"/>
    <property type="project" value="UniProtKB-KW"/>
</dbReference>
<feature type="domain" description="Pyrin" evidence="9">
    <location>
        <begin position="1"/>
        <end position="89"/>
    </location>
</feature>
<dbReference type="Pfam" id="PF13516">
    <property type="entry name" value="LRR_6"/>
    <property type="match status" value="2"/>
</dbReference>
<dbReference type="RefSeq" id="XP_019216075.1">
    <property type="nucleotide sequence ID" value="XM_019360530.2"/>
</dbReference>
<dbReference type="OrthoDB" id="120976at2759"/>
<dbReference type="InterPro" id="IPR003879">
    <property type="entry name" value="Butyrophylin_SPRY"/>
</dbReference>
<dbReference type="SMART" id="SM00368">
    <property type="entry name" value="LRR_RI"/>
    <property type="match status" value="3"/>
</dbReference>
<dbReference type="SMART" id="SM00589">
    <property type="entry name" value="PRY"/>
    <property type="match status" value="1"/>
</dbReference>
<dbReference type="PROSITE" id="PS50824">
    <property type="entry name" value="DAPIN"/>
    <property type="match status" value="1"/>
</dbReference>
<organism evidence="11 12">
    <name type="scientific">Oreochromis niloticus</name>
    <name type="common">Nile tilapia</name>
    <name type="synonym">Tilapia nilotica</name>
    <dbReference type="NCBI Taxonomy" id="8128"/>
    <lineage>
        <taxon>Eukaryota</taxon>
        <taxon>Metazoa</taxon>
        <taxon>Chordata</taxon>
        <taxon>Craniata</taxon>
        <taxon>Vertebrata</taxon>
        <taxon>Euteleostomi</taxon>
        <taxon>Actinopterygii</taxon>
        <taxon>Neopterygii</taxon>
        <taxon>Teleostei</taxon>
        <taxon>Neoteleostei</taxon>
        <taxon>Acanthomorphata</taxon>
        <taxon>Ovalentaria</taxon>
        <taxon>Cichlomorphae</taxon>
        <taxon>Cichliformes</taxon>
        <taxon>Cichlidae</taxon>
        <taxon>African cichlids</taxon>
        <taxon>Pseudocrenilabrinae</taxon>
        <taxon>Oreochromini</taxon>
        <taxon>Oreochromis</taxon>
    </lineage>
</organism>
<dbReference type="SMART" id="SM01289">
    <property type="entry name" value="PYRIN"/>
    <property type="match status" value="1"/>
</dbReference>
<dbReference type="PROSITE" id="PS50188">
    <property type="entry name" value="B302_SPRY"/>
    <property type="match status" value="1"/>
</dbReference>
<dbReference type="InterPro" id="IPR003877">
    <property type="entry name" value="SPRY_dom"/>
</dbReference>
<proteinExistence type="predicted"/>
<feature type="domain" description="NACHT" evidence="10">
    <location>
        <begin position="345"/>
        <end position="497"/>
    </location>
</feature>
<dbReference type="InterPro" id="IPR041267">
    <property type="entry name" value="NLRP_HD2"/>
</dbReference>
<dbReference type="InterPro" id="IPR007111">
    <property type="entry name" value="NACHT_NTPase"/>
</dbReference>
<comment type="subcellular location">
    <subcellularLocation>
        <location evidence="1">Cytoplasm</location>
    </subcellularLocation>
</comment>
<dbReference type="SUPFAM" id="SSF52047">
    <property type="entry name" value="RNI-like"/>
    <property type="match status" value="1"/>
</dbReference>
<dbReference type="GeneID" id="100694981"/>
<protein>
    <submittedName>
        <fullName evidence="11">NLR family CARD domain-containing protein 3-like</fullName>
    </submittedName>
</protein>
<dbReference type="Proteomes" id="UP000005207">
    <property type="component" value="Linkage group LG6"/>
</dbReference>
<keyword evidence="5" id="KW-0547">Nucleotide-binding</keyword>
<evidence type="ECO:0000313" key="12">
    <source>
        <dbReference type="Proteomes" id="UP000005207"/>
    </source>
</evidence>
<dbReference type="Pfam" id="PF13765">
    <property type="entry name" value="PRY"/>
    <property type="match status" value="1"/>
</dbReference>
<evidence type="ECO:0000259" key="8">
    <source>
        <dbReference type="PROSITE" id="PS50188"/>
    </source>
</evidence>
<dbReference type="KEGG" id="onl:100694981"/>
<dbReference type="eggNOG" id="ENOG502SBIG">
    <property type="taxonomic scope" value="Eukaryota"/>
</dbReference>
<name>I3JIB6_ORENI</name>
<dbReference type="Pfam" id="PF05729">
    <property type="entry name" value="NACHT"/>
    <property type="match status" value="1"/>
</dbReference>
<evidence type="ECO:0000313" key="11">
    <source>
        <dbReference type="Ensembl" id="ENSONIP00000008610.2"/>
    </source>
</evidence>
<dbReference type="InParanoid" id="I3JIB6"/>
<dbReference type="Pfam" id="PF17779">
    <property type="entry name" value="WHD_NOD2"/>
    <property type="match status" value="1"/>
</dbReference>
<keyword evidence="4" id="KW-0677">Repeat</keyword>
<sequence length="1178" mass="132272">MTSEDLLNTLEDLGDEEFDKFKWFLQQGDILRGRPVIRKSRLETSKRLETVDLMTQTYELRGALEVTKVVLERINRNDLLQSFSVSSPTTEVHINGGKTSKKKGDDEDGGKTSKKKGDDEDGGKTSKKKGDDEDGGKTSKKKGDDNDGGKTTKKKDDDDNGGKTSKKKADDEDGGKTSKKKGDDEDGGKTSKKKDDDDSDGKTSKEKVDDEDGGKTTQKKGDDGSVGKAKKKKGLFSSKTQAPTSDTDDMVVPVPEPHPITFYQQMLQSNFQDKFLGAEEEWAKDTQHLADIYTELYITARSGAHFHTQHEVRTLEKAWKPAEAEKSIQPTDMFEHPSGESKPIKTVMTNGIAGIGKTFLVQKFVLDWAEKRSNQDVHLIFPFTFRQLNPLKGEKFSLAELIHECIPETVGIPQDALNYIFTDVQSSGITNYDKSKFKLLFVFDGLDESRLHLDLHSEDIRSVDVTKATETDVLLRKLINGKLLCSARIWITTRPAAANQIPQEFINSITEVRGFTEPRKEEFFRKRFKDEEQANRIVSHIKTSRSLLIMCNIPVFCWITATVLEDVLKTREGGELPRTLTEMYAEFLVFQIDHTKEKYGPEKSIQYIKSLAKLAFEQLEKGNLIFYEKDLRESGIDFVSARGGVSTQIFKEEQGRKGKDKMFSFVHLSVQDFLAAFYVKMSLINSNKNVMPLPPLSLKNLRLLLSKTSLKKIHRISIDRTLKSPNGSLDLFLRFLLGLSLQTNQEKLQNLLIKTDNNPLANQKTAQYIKKKLSESLSPERSINLFHCLNELNDSSLVEEIQQSLRSGRLSTEKLSLAQWSALVFILLSSEEDLDVFDLKKYSVFASEDAFLRLLPITKEASKVLLSACNLSKRSCSALSSVLSSQPSSLRELDLSNNDLQDSGVKLLSIGLGSPSCRLEKLNLSGCMISGKGCTSLATALRANPYHLSELDLSYNHPGDTATKLLSAGVEHQHWKLKTLRLEHGGEQRMKPGLKKYFCELTLDTNTANRNLKLSDNNRKVTAMSTQQPYAQHAERFNICLQLLCKHGVTGRCYWEVEWKGVVDIAVSYRGIRRRGDSVDCKFGCNRQSWSLMCSDVDRYSVWHNNTGKDISSSSFSSVSNRAGVYVDWPAGTLSFYRICSGSKTLLHTFHTTFTEPLYPGFGFCTLSFGSSVFLSSL</sequence>
<dbReference type="GeneTree" id="ENSGT01150000286904"/>
<dbReference type="InterPro" id="IPR013320">
    <property type="entry name" value="ConA-like_dom_sf"/>
</dbReference>
<accession>I3JIB6</accession>
<dbReference type="PRINTS" id="PR01407">
    <property type="entry name" value="BUTYPHLNCDUF"/>
</dbReference>
<dbReference type="PROSITE" id="PS51450">
    <property type="entry name" value="LRR"/>
    <property type="match status" value="1"/>
</dbReference>
<dbReference type="InterPro" id="IPR001870">
    <property type="entry name" value="B30.2/SPRY"/>
</dbReference>
<dbReference type="InterPro" id="IPR001611">
    <property type="entry name" value="Leu-rich_rpt"/>
</dbReference>
<dbReference type="SUPFAM" id="SSF49899">
    <property type="entry name" value="Concanavalin A-like lectins/glucanases"/>
    <property type="match status" value="1"/>
</dbReference>
<evidence type="ECO:0000256" key="6">
    <source>
        <dbReference type="ARBA" id="ARBA00022840"/>
    </source>
</evidence>
<dbReference type="InterPro" id="IPR011029">
    <property type="entry name" value="DEATH-like_dom_sf"/>
</dbReference>
<reference evidence="11" key="2">
    <citation type="submission" date="2025-08" db="UniProtKB">
        <authorList>
            <consortium name="Ensembl"/>
        </authorList>
    </citation>
    <scope>IDENTIFICATION</scope>
</reference>
<gene>
    <name evidence="11" type="primary">LOC100694981</name>
</gene>
<reference evidence="12" key="1">
    <citation type="submission" date="2012-01" db="EMBL/GenBank/DDBJ databases">
        <title>The Genome Sequence of Oreochromis niloticus (Nile Tilapia).</title>
        <authorList>
            <consortium name="Broad Institute Genome Assembly Team"/>
            <consortium name="Broad Institute Sequencing Platform"/>
            <person name="Di Palma F."/>
            <person name="Johnson J."/>
            <person name="Lander E.S."/>
            <person name="Lindblad-Toh K."/>
        </authorList>
    </citation>
    <scope>NUCLEOTIDE SEQUENCE [LARGE SCALE GENOMIC DNA]</scope>
</reference>
<dbReference type="Pfam" id="PF02758">
    <property type="entry name" value="PYRIN"/>
    <property type="match status" value="1"/>
</dbReference>
<keyword evidence="6" id="KW-0067">ATP-binding</keyword>
<dbReference type="Gene3D" id="3.40.50.300">
    <property type="entry name" value="P-loop containing nucleotide triphosphate hydrolases"/>
    <property type="match status" value="1"/>
</dbReference>
<dbReference type="AlphaFoldDB" id="I3JIB6"/>
<dbReference type="SUPFAM" id="SSF47986">
    <property type="entry name" value="DEATH domain"/>
    <property type="match status" value="1"/>
</dbReference>
<dbReference type="InterPro" id="IPR041075">
    <property type="entry name" value="NOD1/2_WH"/>
</dbReference>
<dbReference type="InterPro" id="IPR004020">
    <property type="entry name" value="DAPIN"/>
</dbReference>
<dbReference type="Pfam" id="PF00622">
    <property type="entry name" value="SPRY"/>
    <property type="match status" value="1"/>
</dbReference>
<evidence type="ECO:0000259" key="9">
    <source>
        <dbReference type="PROSITE" id="PS50824"/>
    </source>
</evidence>
<dbReference type="InterPro" id="IPR051261">
    <property type="entry name" value="NLR"/>
</dbReference>
<evidence type="ECO:0000256" key="2">
    <source>
        <dbReference type="ARBA" id="ARBA00022490"/>
    </source>
</evidence>
<dbReference type="InterPro" id="IPR006574">
    <property type="entry name" value="PRY"/>
</dbReference>
<dbReference type="Gene3D" id="1.10.533.10">
    <property type="entry name" value="Death Domain, Fas"/>
    <property type="match status" value="1"/>
</dbReference>
<dbReference type="RefSeq" id="XP_013120365.2">
    <property type="nucleotide sequence ID" value="XM_013264911.3"/>
</dbReference>
<dbReference type="CDD" id="cd08321">
    <property type="entry name" value="Pyrin_ASC-like"/>
    <property type="match status" value="1"/>
</dbReference>
<dbReference type="PROSITE" id="PS50837">
    <property type="entry name" value="NACHT"/>
    <property type="match status" value="1"/>
</dbReference>
<dbReference type="Ensembl" id="ENSONIT00000008615.2">
    <property type="protein sequence ID" value="ENSONIP00000008610.2"/>
    <property type="gene ID" value="ENSONIG00000006824.2"/>
</dbReference>
<dbReference type="OMA" id="TEVHING"/>
<dbReference type="RefSeq" id="XP_019216073.1">
    <property type="nucleotide sequence ID" value="XM_019360528.2"/>
</dbReference>
<dbReference type="InterPro" id="IPR032675">
    <property type="entry name" value="LRR_dom_sf"/>
</dbReference>
<dbReference type="SMART" id="SM00449">
    <property type="entry name" value="SPRY"/>
    <property type="match status" value="1"/>
</dbReference>
<evidence type="ECO:0000256" key="5">
    <source>
        <dbReference type="ARBA" id="ARBA00022741"/>
    </source>
</evidence>
<dbReference type="Pfam" id="PF17776">
    <property type="entry name" value="NLRC4_HD2"/>
    <property type="match status" value="1"/>
</dbReference>
<keyword evidence="2" id="KW-0963">Cytoplasm</keyword>
<dbReference type="Pfam" id="PF14484">
    <property type="entry name" value="FISNA"/>
    <property type="match status" value="1"/>
</dbReference>
<dbReference type="CDD" id="cd16040">
    <property type="entry name" value="SPRY_PRY_SNTX"/>
    <property type="match status" value="1"/>
</dbReference>
<dbReference type="PANTHER" id="PTHR24106">
    <property type="entry name" value="NACHT, LRR AND CARD DOMAINS-CONTAINING"/>
    <property type="match status" value="1"/>
</dbReference>
<reference evidence="11" key="3">
    <citation type="submission" date="2025-09" db="UniProtKB">
        <authorList>
            <consortium name="Ensembl"/>
        </authorList>
    </citation>
    <scope>IDENTIFICATION</scope>
</reference>